<evidence type="ECO:0000313" key="2">
    <source>
        <dbReference type="Proteomes" id="UP000308768"/>
    </source>
</evidence>
<name>A0A4U0WBE7_9PEZI</name>
<keyword evidence="2" id="KW-1185">Reference proteome</keyword>
<accession>A0A4U0WBE7</accession>
<dbReference type="Proteomes" id="UP000308768">
    <property type="component" value="Unassembled WGS sequence"/>
</dbReference>
<comment type="caution">
    <text evidence="1">The sequence shown here is derived from an EMBL/GenBank/DDBJ whole genome shotgun (WGS) entry which is preliminary data.</text>
</comment>
<organism evidence="1 2">
    <name type="scientific">Cryomyces minteri</name>
    <dbReference type="NCBI Taxonomy" id="331657"/>
    <lineage>
        <taxon>Eukaryota</taxon>
        <taxon>Fungi</taxon>
        <taxon>Dikarya</taxon>
        <taxon>Ascomycota</taxon>
        <taxon>Pezizomycotina</taxon>
        <taxon>Dothideomycetes</taxon>
        <taxon>Dothideomycetes incertae sedis</taxon>
        <taxon>Cryomyces</taxon>
    </lineage>
</organism>
<sequence>MHRLQSPCSFDHPTPLTPTELVTTSKLTDFVVELRRLEAIEAAKRRVVDTHPRVIALYARQAEAYHVMSHAGFDLHSAVAAQDVPPTLRFTFIWKAAKVDFLKPTRAVHDLPALCALKRAVRAVEAHCLPMELEVKEWEESFGSLLEWEKWELTRRASSGEVAAA</sequence>
<dbReference type="EMBL" id="NAJN01001938">
    <property type="protein sequence ID" value="TKA59821.1"/>
    <property type="molecule type" value="Genomic_DNA"/>
</dbReference>
<gene>
    <name evidence="1" type="ORF">B0A49_13962</name>
</gene>
<reference evidence="1 2" key="1">
    <citation type="submission" date="2017-03" db="EMBL/GenBank/DDBJ databases">
        <title>Genomes of endolithic fungi from Antarctica.</title>
        <authorList>
            <person name="Coleine C."/>
            <person name="Masonjones S."/>
            <person name="Stajich J.E."/>
        </authorList>
    </citation>
    <scope>NUCLEOTIDE SEQUENCE [LARGE SCALE GENOMIC DNA]</scope>
    <source>
        <strain evidence="1 2">CCFEE 5187</strain>
    </source>
</reference>
<evidence type="ECO:0000313" key="1">
    <source>
        <dbReference type="EMBL" id="TKA59821.1"/>
    </source>
</evidence>
<protein>
    <submittedName>
        <fullName evidence="1">Uncharacterized protein</fullName>
    </submittedName>
</protein>
<proteinExistence type="predicted"/>
<dbReference type="AlphaFoldDB" id="A0A4U0WBE7"/>